<organism evidence="3">
    <name type="scientific">Fagus sylvatica</name>
    <name type="common">Beechnut</name>
    <dbReference type="NCBI Taxonomy" id="28930"/>
    <lineage>
        <taxon>Eukaryota</taxon>
        <taxon>Viridiplantae</taxon>
        <taxon>Streptophyta</taxon>
        <taxon>Embryophyta</taxon>
        <taxon>Tracheophyta</taxon>
        <taxon>Spermatophyta</taxon>
        <taxon>Magnoliopsida</taxon>
        <taxon>eudicotyledons</taxon>
        <taxon>Gunneridae</taxon>
        <taxon>Pentapetalae</taxon>
        <taxon>rosids</taxon>
        <taxon>fabids</taxon>
        <taxon>Fagales</taxon>
        <taxon>Fagaceae</taxon>
        <taxon>Fagus</taxon>
    </lineage>
</organism>
<comment type="similarity">
    <text evidence="1">Belongs to the peptidase A1 family.</text>
</comment>
<dbReference type="SUPFAM" id="SSF50630">
    <property type="entry name" value="Acid proteases"/>
    <property type="match status" value="1"/>
</dbReference>
<proteinExistence type="inferred from homology"/>
<dbReference type="InterPro" id="IPR032861">
    <property type="entry name" value="TAXi_N"/>
</dbReference>
<dbReference type="AlphaFoldDB" id="A0A2N9F3J4"/>
<protein>
    <recommendedName>
        <fullName evidence="2">Peptidase A1 domain-containing protein</fullName>
    </recommendedName>
</protein>
<dbReference type="PANTHER" id="PTHR13683:SF750">
    <property type="entry name" value="ASPARTYL PROTEASE AED1"/>
    <property type="match status" value="1"/>
</dbReference>
<dbReference type="Pfam" id="PF14543">
    <property type="entry name" value="TAXi_N"/>
    <property type="match status" value="1"/>
</dbReference>
<dbReference type="InterPro" id="IPR033121">
    <property type="entry name" value="PEPTIDASE_A1"/>
</dbReference>
<dbReference type="PANTHER" id="PTHR13683">
    <property type="entry name" value="ASPARTYL PROTEASES"/>
    <property type="match status" value="1"/>
</dbReference>
<dbReference type="InterPro" id="IPR001461">
    <property type="entry name" value="Aspartic_peptidase_A1"/>
</dbReference>
<accession>A0A2N9F3J4</accession>
<dbReference type="InterPro" id="IPR032799">
    <property type="entry name" value="TAXi_C"/>
</dbReference>
<dbReference type="GO" id="GO:0006508">
    <property type="term" value="P:proteolysis"/>
    <property type="evidence" value="ECO:0007669"/>
    <property type="project" value="InterPro"/>
</dbReference>
<reference evidence="3" key="1">
    <citation type="submission" date="2018-02" db="EMBL/GenBank/DDBJ databases">
        <authorList>
            <person name="Cohen D.B."/>
            <person name="Kent A.D."/>
        </authorList>
    </citation>
    <scope>NUCLEOTIDE SEQUENCE</scope>
</reference>
<name>A0A2N9F3J4_FAGSY</name>
<feature type="domain" description="Peptidase A1" evidence="2">
    <location>
        <begin position="1"/>
        <end position="210"/>
    </location>
</feature>
<evidence type="ECO:0000256" key="1">
    <source>
        <dbReference type="ARBA" id="ARBA00007447"/>
    </source>
</evidence>
<dbReference type="Gene3D" id="2.40.70.10">
    <property type="entry name" value="Acid Proteases"/>
    <property type="match status" value="3"/>
</dbReference>
<evidence type="ECO:0000313" key="3">
    <source>
        <dbReference type="EMBL" id="SPC81409.1"/>
    </source>
</evidence>
<gene>
    <name evidence="3" type="ORF">FSB_LOCUS9291</name>
</gene>
<dbReference type="Pfam" id="PF14541">
    <property type="entry name" value="TAXi_C"/>
    <property type="match status" value="2"/>
</dbReference>
<sequence>MTCSSNFLFGCGQNNQGLFGGSAGLIGLGRDPLSLVQQTAAKYGHVFSYCLPLTSSSTGSLTFGKSARPSSAIKFTPFSKVTEGTSFYGLDTVGISVAGRKLLIAASVFSNSGTIIDSGTVITRLPPTAYSALKTAFRQAMKNYPLTTPLSLLDTCYDLTKYDTVTVCLAFAANSDDDSVAIFGNVQQRGLEVVYDLAGGKIGFGPPSCS</sequence>
<evidence type="ECO:0000259" key="2">
    <source>
        <dbReference type="PROSITE" id="PS51767"/>
    </source>
</evidence>
<dbReference type="PROSITE" id="PS51767">
    <property type="entry name" value="PEPTIDASE_A1"/>
    <property type="match status" value="1"/>
</dbReference>
<dbReference type="GO" id="GO:0004190">
    <property type="term" value="F:aspartic-type endopeptidase activity"/>
    <property type="evidence" value="ECO:0007669"/>
    <property type="project" value="InterPro"/>
</dbReference>
<dbReference type="EMBL" id="OIVN01000513">
    <property type="protein sequence ID" value="SPC81409.1"/>
    <property type="molecule type" value="Genomic_DNA"/>
</dbReference>
<dbReference type="InterPro" id="IPR021109">
    <property type="entry name" value="Peptidase_aspartic_dom_sf"/>
</dbReference>